<dbReference type="KEGG" id="ndv:NDEV_1466"/>
<dbReference type="EMBL" id="LN890280">
    <property type="protein sequence ID" value="CUR52231.1"/>
    <property type="molecule type" value="Genomic_DNA"/>
</dbReference>
<reference evidence="2" key="1">
    <citation type="submission" date="2015-10" db="EMBL/GenBank/DDBJ databases">
        <authorList>
            <person name="Lehtovirta-Morley L.E."/>
            <person name="Vieille C."/>
        </authorList>
    </citation>
    <scope>NUCLEOTIDE SEQUENCE [LARGE SCALE GENOMIC DNA]</scope>
</reference>
<sequence length="84" mass="9541">MFRDFPELKPPKGKFRIMGIDKFEIPGEGHWVVGDFDNCDEAIKKAREMTRNASKDATIPSEATVFYVYDENGTYLGGDMSDKD</sequence>
<accession>A0A128A4G2</accession>
<keyword evidence="2" id="KW-1185">Reference proteome</keyword>
<dbReference type="Proteomes" id="UP000196239">
    <property type="component" value="Chromosome 1"/>
</dbReference>
<name>A0A128A4G2_9ARCH</name>
<protein>
    <submittedName>
        <fullName evidence="1">Uncharacterized protein</fullName>
    </submittedName>
</protein>
<evidence type="ECO:0000313" key="2">
    <source>
        <dbReference type="Proteomes" id="UP000196239"/>
    </source>
</evidence>
<gene>
    <name evidence="1" type="ORF">NDEV_1466</name>
</gene>
<dbReference type="AlphaFoldDB" id="A0A128A4G2"/>
<organism evidence="1 2">
    <name type="scientific">Nitrosotalea devaniterrae</name>
    <dbReference type="NCBI Taxonomy" id="1078905"/>
    <lineage>
        <taxon>Archaea</taxon>
        <taxon>Nitrososphaerota</taxon>
        <taxon>Nitrososphaeria</taxon>
        <taxon>Nitrosotaleales</taxon>
        <taxon>Nitrosotaleaceae</taxon>
        <taxon>Nitrosotalea</taxon>
    </lineage>
</organism>
<proteinExistence type="predicted"/>
<evidence type="ECO:0000313" key="1">
    <source>
        <dbReference type="EMBL" id="CUR52231.1"/>
    </source>
</evidence>